<proteinExistence type="predicted"/>
<dbReference type="GeneID" id="56461593"/>
<accession>A0AAD0XAJ6</accession>
<dbReference type="EMBL" id="CP032823">
    <property type="protein sequence ID" value="AYJ80497.1"/>
    <property type="molecule type" value="Genomic_DNA"/>
</dbReference>
<reference evidence="1 2" key="1">
    <citation type="submission" date="2018-10" db="EMBL/GenBank/DDBJ databases">
        <title>Complete genome sequences of Arcobacter cryaerophilus strains ATCC 43158 and ATCC 49615.</title>
        <authorList>
            <person name="Miller W.G."/>
            <person name="Yee E."/>
            <person name="Bono J.L."/>
        </authorList>
    </citation>
    <scope>NUCLEOTIDE SEQUENCE [LARGE SCALE GENOMIC DNA]</scope>
    <source>
        <strain evidence="1 2">ATCC 43158</strain>
    </source>
</reference>
<sequence length="267" mass="32288">MPDEIFLKIYYLLEELKYLNNALKFLNESFSNRIESIENDFYNAYNSIFLDGFENNFYEFKNKKLPNNILVEELKYHYEDLENEHDSILSHIIQSILVRHVALIEKLFKDLYTHIKNEHNTIYSSERLFEKILKKSIKKILCKKFCSNEKKDFSDIKTIVDAINKEIGINIKLIDNYNWRQLRLMNELRNRFAHGVNQFTIKKDIYNDLITTFGKKFISMIEYKQDQYLCKIEKDFNPLIQFNESMQNYLQQIIKEFDEYVNIKNSN</sequence>
<dbReference type="Proteomes" id="UP000273809">
    <property type="component" value="Chromosome"/>
</dbReference>
<organism evidence="1 2">
    <name type="scientific">Aliarcobacter cryaerophilus ATCC 43158</name>
    <dbReference type="NCBI Taxonomy" id="1032070"/>
    <lineage>
        <taxon>Bacteria</taxon>
        <taxon>Pseudomonadati</taxon>
        <taxon>Campylobacterota</taxon>
        <taxon>Epsilonproteobacteria</taxon>
        <taxon>Campylobacterales</taxon>
        <taxon>Arcobacteraceae</taxon>
        <taxon>Aliarcobacter</taxon>
    </lineage>
</organism>
<dbReference type="AlphaFoldDB" id="A0AAD0XAJ6"/>
<evidence type="ECO:0000313" key="2">
    <source>
        <dbReference type="Proteomes" id="UP000273809"/>
    </source>
</evidence>
<name>A0AAD0XAJ6_9BACT</name>
<dbReference type="KEGG" id="acre:ACRYA_1377"/>
<evidence type="ECO:0000313" key="1">
    <source>
        <dbReference type="EMBL" id="AYJ80497.1"/>
    </source>
</evidence>
<dbReference type="RefSeq" id="WP_105917963.1">
    <property type="nucleotide sequence ID" value="NZ_CP021072.1"/>
</dbReference>
<gene>
    <name evidence="1" type="ORF">ACRYA_1377</name>
</gene>
<protein>
    <submittedName>
        <fullName evidence="1">Uncharacterized protein</fullName>
    </submittedName>
</protein>